<evidence type="ECO:0000313" key="2">
    <source>
        <dbReference type="Proteomes" id="UP000056502"/>
    </source>
</evidence>
<accession>A0A0M4NAN5</accession>
<dbReference type="Proteomes" id="UP000056502">
    <property type="component" value="Chromosome I"/>
</dbReference>
<gene>
    <name evidence="1" type="ORF">G436_3363</name>
</gene>
<organism evidence="1">
    <name type="scientific">Leptospira interrogans serovar Hardjo str. Norma</name>
    <dbReference type="NCBI Taxonomy" id="1279460"/>
    <lineage>
        <taxon>Bacteria</taxon>
        <taxon>Pseudomonadati</taxon>
        <taxon>Spirochaetota</taxon>
        <taxon>Spirochaetia</taxon>
        <taxon>Leptospirales</taxon>
        <taxon>Leptospiraceae</taxon>
        <taxon>Leptospira</taxon>
    </lineage>
</organism>
<dbReference type="EMBL" id="CP012603">
    <property type="protein sequence ID" value="ALE40518.1"/>
    <property type="molecule type" value="Genomic_DNA"/>
</dbReference>
<evidence type="ECO:0000313" key="1">
    <source>
        <dbReference type="EMBL" id="ALE40518.1"/>
    </source>
</evidence>
<dbReference type="AlphaFoldDB" id="A0A0M4NAN5"/>
<sequence>MRYNTCGLAFTGHGILSVKLWVVTTPMFGKRGTPVNI</sequence>
<dbReference type="PATRIC" id="fig|1279460.3.peg.3412"/>
<name>A0A0M4NAN5_LEPIR</name>
<protein>
    <submittedName>
        <fullName evidence="1">Uncharacterized protein</fullName>
    </submittedName>
</protein>
<proteinExistence type="predicted"/>
<reference evidence="1 2" key="1">
    <citation type="journal article" date="2015" name="Genome Announc.">
        <title>Whole-Genome Sequence of Leptospira interrogans Serovar Hardjo Subtype Hardjoprajitno Strain Norma, Isolated from Cattle in a Leptospirosis Outbreak in Brazil.</title>
        <authorList>
            <person name="Cosate M.R."/>
            <person name="Soares S.C."/>
            <person name="Mendes T.A."/>
            <person name="Raittz R.T."/>
            <person name="Moreira E.C."/>
            <person name="Leite R."/>
            <person name="Fernandes G.R."/>
            <person name="Haddad J.P."/>
            <person name="Ortega J.M."/>
        </authorList>
    </citation>
    <scope>NUCLEOTIDE SEQUENCE [LARGE SCALE GENOMIC DNA]</scope>
    <source>
        <strain evidence="1 2">Norma</strain>
    </source>
</reference>